<keyword evidence="3" id="KW-1185">Reference proteome</keyword>
<feature type="region of interest" description="Disordered" evidence="1">
    <location>
        <begin position="1"/>
        <end position="48"/>
    </location>
</feature>
<protein>
    <submittedName>
        <fullName evidence="2">Uncharacterized protein</fullName>
    </submittedName>
</protein>
<evidence type="ECO:0000313" key="3">
    <source>
        <dbReference type="Proteomes" id="UP001152798"/>
    </source>
</evidence>
<dbReference type="Proteomes" id="UP001152798">
    <property type="component" value="Chromosome 6"/>
</dbReference>
<name>A0A9P0MUL7_NEZVI</name>
<feature type="region of interest" description="Disordered" evidence="1">
    <location>
        <begin position="98"/>
        <end position="131"/>
    </location>
</feature>
<evidence type="ECO:0000313" key="2">
    <source>
        <dbReference type="EMBL" id="CAH1405654.1"/>
    </source>
</evidence>
<accession>A0A9P0MUL7</accession>
<evidence type="ECO:0000256" key="1">
    <source>
        <dbReference type="SAM" id="MobiDB-lite"/>
    </source>
</evidence>
<dbReference type="EMBL" id="OV725082">
    <property type="protein sequence ID" value="CAH1405654.1"/>
    <property type="molecule type" value="Genomic_DNA"/>
</dbReference>
<reference evidence="2" key="1">
    <citation type="submission" date="2022-01" db="EMBL/GenBank/DDBJ databases">
        <authorList>
            <person name="King R."/>
        </authorList>
    </citation>
    <scope>NUCLEOTIDE SEQUENCE</scope>
</reference>
<feature type="compositionally biased region" description="Basic and acidic residues" evidence="1">
    <location>
        <begin position="32"/>
        <end position="41"/>
    </location>
</feature>
<dbReference type="AlphaFoldDB" id="A0A9P0MUL7"/>
<proteinExistence type="predicted"/>
<organism evidence="2 3">
    <name type="scientific">Nezara viridula</name>
    <name type="common">Southern green stink bug</name>
    <name type="synonym">Cimex viridulus</name>
    <dbReference type="NCBI Taxonomy" id="85310"/>
    <lineage>
        <taxon>Eukaryota</taxon>
        <taxon>Metazoa</taxon>
        <taxon>Ecdysozoa</taxon>
        <taxon>Arthropoda</taxon>
        <taxon>Hexapoda</taxon>
        <taxon>Insecta</taxon>
        <taxon>Pterygota</taxon>
        <taxon>Neoptera</taxon>
        <taxon>Paraneoptera</taxon>
        <taxon>Hemiptera</taxon>
        <taxon>Heteroptera</taxon>
        <taxon>Panheteroptera</taxon>
        <taxon>Pentatomomorpha</taxon>
        <taxon>Pentatomoidea</taxon>
        <taxon>Pentatomidae</taxon>
        <taxon>Pentatominae</taxon>
        <taxon>Nezara</taxon>
    </lineage>
</organism>
<sequence>MEKDGMKKTRKERAKKNEEKRKKHFLDSVTSRAEEDFTTRGDRRKKLKIQAEQKTNLKVKLMNIKPLSIIETSHRQSRAPAPREVQTPDFLNQLIGVKSLPRHPGRGGRGHSTPLVHGPPSALVPDPLKPT</sequence>
<gene>
    <name evidence="2" type="ORF">NEZAVI_LOCUS13815</name>
</gene>
<feature type="compositionally biased region" description="Basic residues" evidence="1">
    <location>
        <begin position="100"/>
        <end position="109"/>
    </location>
</feature>